<feature type="compositionally biased region" description="Basic and acidic residues" evidence="2">
    <location>
        <begin position="706"/>
        <end position="725"/>
    </location>
</feature>
<feature type="compositionally biased region" description="Polar residues" evidence="2">
    <location>
        <begin position="395"/>
        <end position="406"/>
    </location>
</feature>
<keyword evidence="3" id="KW-1133">Transmembrane helix</keyword>
<evidence type="ECO:0000256" key="1">
    <source>
        <dbReference type="SAM" id="Coils"/>
    </source>
</evidence>
<feature type="compositionally biased region" description="Basic and acidic residues" evidence="2">
    <location>
        <begin position="44"/>
        <end position="54"/>
    </location>
</feature>
<feature type="compositionally biased region" description="Basic and acidic residues" evidence="2">
    <location>
        <begin position="443"/>
        <end position="466"/>
    </location>
</feature>
<sequence length="853" mass="94151">MGRSGNVGSPQNNNSTRKKASSFAGLLGKLLPTHRPEQGGTLRSMDDRSNESAYHRLGMNPEELKEWNIAEDLPIRRRLELAEERTNSSRRPEPPRPSTSPTARRPPIPFKQTDRHLSAAETQHLLKRKQRSQRKYRELKASGDWLGVTGANPQTGQYNVLTPTDSASSDLTPPSTKTKMRKLTKRVQQAERDYENAKAMEDAAREGHMQKKAQMKLDKIELAKVEIQQQQHGPLEWKRRDREWSSVREPGLSPIAQSFTNTESEIPGEGVPLSAPQHQERGNKLQKRRRNAETSADTIIHTPSRQISASAPPQGQEDSDTRADAQVPNPLLGCEGGMKDGNPSLPPPNQNDTYSLKDQTLRDQSTVVATAISSPSTSREPTTNHFAKPRRLDRSQSAVDLTNSMRKPQYPPALHPGEDGIARYETSSQVNVRDVTAQSSSEHLVRPRSADNHTEKGLADPSKERSQVGPHLSRQTKKGVEVEPDTKTNILEVHPSVGIIREAEGKHIPEWPNEIIETIERRNGTGQSKDSVFTPITTTTGYAHALLIQPISGAMLGQMDGLVTDSAGALATRSSIIEPPRPFCTLASRPAGSTTTSHHTTMQSGSPKHEYSRSVPIFGTASAKIVEIRRPKSSAGTESLLARGYLRSRKGESMSTQRAISAPKSQLAVAQSNEKHREATVQGAARTAIMQSREKVLKPQAAPPKEAPETENKDESPDEKEKDMQEGEGDGEEKSKEEEKITEQEEKEEEGTAKPEGEGEDTAGHSPPEPRKYDAINTLQKIALAIASWVWATIKYWWAVMGPVFDGESELWKRRYQEESTWNDVGIFLFAGVSVIVGLASGVHVFKAVGCLL</sequence>
<feature type="compositionally biased region" description="Polar residues" evidence="2">
    <location>
        <begin position="151"/>
        <end position="177"/>
    </location>
</feature>
<feature type="compositionally biased region" description="Polar residues" evidence="2">
    <location>
        <begin position="255"/>
        <end position="264"/>
    </location>
</feature>
<reference evidence="4 5" key="1">
    <citation type="submission" date="2023-01" db="EMBL/GenBank/DDBJ databases">
        <title>Analysis of 21 Apiospora genomes using comparative genomics revels a genus with tremendous synthesis potential of carbohydrate active enzymes and secondary metabolites.</title>
        <authorList>
            <person name="Sorensen T."/>
        </authorList>
    </citation>
    <scope>NUCLEOTIDE SEQUENCE [LARGE SCALE GENOMIC DNA]</scope>
    <source>
        <strain evidence="4 5">CBS 83171</strain>
    </source>
</reference>
<protein>
    <submittedName>
        <fullName evidence="4">Uncharacterized protein</fullName>
    </submittedName>
</protein>
<feature type="region of interest" description="Disordered" evidence="2">
    <location>
        <begin position="436"/>
        <end position="481"/>
    </location>
</feature>
<feature type="compositionally biased region" description="Polar residues" evidence="2">
    <location>
        <begin position="1"/>
        <end position="15"/>
    </location>
</feature>
<keyword evidence="3" id="KW-0472">Membrane</keyword>
<feature type="compositionally biased region" description="Basic and acidic residues" evidence="2">
    <location>
        <begin position="80"/>
        <end position="94"/>
    </location>
</feature>
<keyword evidence="1" id="KW-0175">Coiled coil</keyword>
<feature type="compositionally biased region" description="Basic and acidic residues" evidence="2">
    <location>
        <begin position="732"/>
        <end position="757"/>
    </location>
</feature>
<keyword evidence="3" id="KW-0812">Transmembrane</keyword>
<feature type="region of interest" description="Disordered" evidence="2">
    <location>
        <begin position="650"/>
        <end position="772"/>
    </location>
</feature>
<keyword evidence="5" id="KW-1185">Reference proteome</keyword>
<gene>
    <name evidence="4" type="ORF">PG996_010271</name>
</gene>
<feature type="compositionally biased region" description="Polar residues" evidence="2">
    <location>
        <begin position="350"/>
        <end position="385"/>
    </location>
</feature>
<feature type="region of interest" description="Disordered" evidence="2">
    <location>
        <begin position="145"/>
        <end position="177"/>
    </location>
</feature>
<feature type="compositionally biased region" description="Polar residues" evidence="2">
    <location>
        <begin position="293"/>
        <end position="313"/>
    </location>
</feature>
<accession>A0ABR1UN55</accession>
<organism evidence="4 5">
    <name type="scientific">Apiospora saccharicola</name>
    <dbReference type="NCBI Taxonomy" id="335842"/>
    <lineage>
        <taxon>Eukaryota</taxon>
        <taxon>Fungi</taxon>
        <taxon>Dikarya</taxon>
        <taxon>Ascomycota</taxon>
        <taxon>Pezizomycotina</taxon>
        <taxon>Sordariomycetes</taxon>
        <taxon>Xylariomycetidae</taxon>
        <taxon>Amphisphaeriales</taxon>
        <taxon>Apiosporaceae</taxon>
        <taxon>Apiospora</taxon>
    </lineage>
</organism>
<feature type="coiled-coil region" evidence="1">
    <location>
        <begin position="180"/>
        <end position="230"/>
    </location>
</feature>
<comment type="caution">
    <text evidence="4">The sequence shown here is derived from an EMBL/GenBank/DDBJ whole genome shotgun (WGS) entry which is preliminary data.</text>
</comment>
<evidence type="ECO:0000256" key="2">
    <source>
        <dbReference type="SAM" id="MobiDB-lite"/>
    </source>
</evidence>
<evidence type="ECO:0000313" key="4">
    <source>
        <dbReference type="EMBL" id="KAK8060341.1"/>
    </source>
</evidence>
<proteinExistence type="predicted"/>
<feature type="region of interest" description="Disordered" evidence="2">
    <location>
        <begin position="1"/>
        <end position="62"/>
    </location>
</feature>
<evidence type="ECO:0000256" key="3">
    <source>
        <dbReference type="SAM" id="Phobius"/>
    </source>
</evidence>
<feature type="region of interest" description="Disordered" evidence="2">
    <location>
        <begin position="589"/>
        <end position="613"/>
    </location>
</feature>
<dbReference type="Proteomes" id="UP001446871">
    <property type="component" value="Unassembled WGS sequence"/>
</dbReference>
<feature type="region of interest" description="Disordered" evidence="2">
    <location>
        <begin position="249"/>
        <end position="420"/>
    </location>
</feature>
<dbReference type="EMBL" id="JAQQWM010000006">
    <property type="protein sequence ID" value="KAK8060341.1"/>
    <property type="molecule type" value="Genomic_DNA"/>
</dbReference>
<feature type="region of interest" description="Disordered" evidence="2">
    <location>
        <begin position="80"/>
        <end position="117"/>
    </location>
</feature>
<evidence type="ECO:0000313" key="5">
    <source>
        <dbReference type="Proteomes" id="UP001446871"/>
    </source>
</evidence>
<name>A0ABR1UN55_9PEZI</name>
<feature type="transmembrane region" description="Helical" evidence="3">
    <location>
        <begin position="782"/>
        <end position="805"/>
    </location>
</feature>
<feature type="transmembrane region" description="Helical" evidence="3">
    <location>
        <begin position="825"/>
        <end position="846"/>
    </location>
</feature>